<dbReference type="EMBL" id="PJQL01001207">
    <property type="protein sequence ID" value="RCH89910.1"/>
    <property type="molecule type" value="Genomic_DNA"/>
</dbReference>
<dbReference type="Proteomes" id="UP000252139">
    <property type="component" value="Unassembled WGS sequence"/>
</dbReference>
<protein>
    <submittedName>
        <fullName evidence="1">Uncharacterized protein</fullName>
    </submittedName>
</protein>
<dbReference type="AlphaFoldDB" id="A0A367JJ06"/>
<evidence type="ECO:0000313" key="2">
    <source>
        <dbReference type="Proteomes" id="UP000252139"/>
    </source>
</evidence>
<reference evidence="1 2" key="1">
    <citation type="journal article" date="2018" name="G3 (Bethesda)">
        <title>Phylogenetic and Phylogenomic Definition of Rhizopus Species.</title>
        <authorList>
            <person name="Gryganskyi A.P."/>
            <person name="Golan J."/>
            <person name="Dolatabadi S."/>
            <person name="Mondo S."/>
            <person name="Robb S."/>
            <person name="Idnurm A."/>
            <person name="Muszewska A."/>
            <person name="Steczkiewicz K."/>
            <person name="Masonjones S."/>
            <person name="Liao H.L."/>
            <person name="Gajdeczka M.T."/>
            <person name="Anike F."/>
            <person name="Vuek A."/>
            <person name="Anishchenko I.M."/>
            <person name="Voigt K."/>
            <person name="de Hoog G.S."/>
            <person name="Smith M.E."/>
            <person name="Heitman J."/>
            <person name="Vilgalys R."/>
            <person name="Stajich J.E."/>
        </authorList>
    </citation>
    <scope>NUCLEOTIDE SEQUENCE [LARGE SCALE GENOMIC DNA]</scope>
    <source>
        <strain evidence="1 2">CBS 357.93</strain>
    </source>
</reference>
<sequence length="79" mass="9506">MEPQCTFSPSEIAKENHYLHRHRVYDATSLGPRQITVWRRRFVLIGRRATTWGILNIKRTKRKPMEDNQAWNSRASKRR</sequence>
<proteinExistence type="predicted"/>
<accession>A0A367JJ06</accession>
<name>A0A367JJ06_RHIAZ</name>
<comment type="caution">
    <text evidence="1">The sequence shown here is derived from an EMBL/GenBank/DDBJ whole genome shotgun (WGS) entry which is preliminary data.</text>
</comment>
<keyword evidence="2" id="KW-1185">Reference proteome</keyword>
<evidence type="ECO:0000313" key="1">
    <source>
        <dbReference type="EMBL" id="RCH89910.1"/>
    </source>
</evidence>
<organism evidence="1 2">
    <name type="scientific">Rhizopus azygosporus</name>
    <name type="common">Rhizopus microsporus var. azygosporus</name>
    <dbReference type="NCBI Taxonomy" id="86630"/>
    <lineage>
        <taxon>Eukaryota</taxon>
        <taxon>Fungi</taxon>
        <taxon>Fungi incertae sedis</taxon>
        <taxon>Mucoromycota</taxon>
        <taxon>Mucoromycotina</taxon>
        <taxon>Mucoromycetes</taxon>
        <taxon>Mucorales</taxon>
        <taxon>Mucorineae</taxon>
        <taxon>Rhizopodaceae</taxon>
        <taxon>Rhizopus</taxon>
    </lineage>
</organism>
<gene>
    <name evidence="1" type="ORF">CU097_010749</name>
</gene>